<evidence type="ECO:0000313" key="4">
    <source>
        <dbReference type="Proteomes" id="UP000231962"/>
    </source>
</evidence>
<dbReference type="EMBL" id="NPDZ01000006">
    <property type="protein sequence ID" value="PJZ73099.1"/>
    <property type="molecule type" value="Genomic_DNA"/>
</dbReference>
<evidence type="ECO:0000256" key="1">
    <source>
        <dbReference type="SAM" id="SignalP"/>
    </source>
</evidence>
<accession>A0A2M9ZM61</accession>
<comment type="caution">
    <text evidence="3">The sequence shown here is derived from an EMBL/GenBank/DDBJ whole genome shotgun (WGS) entry which is preliminary data.</text>
</comment>
<organism evidence="3 5">
    <name type="scientific">Leptospira perolatii</name>
    <dbReference type="NCBI Taxonomy" id="2023191"/>
    <lineage>
        <taxon>Bacteria</taxon>
        <taxon>Pseudomonadati</taxon>
        <taxon>Spirochaetota</taxon>
        <taxon>Spirochaetia</taxon>
        <taxon>Leptospirales</taxon>
        <taxon>Leptospiraceae</taxon>
        <taxon>Leptospira</taxon>
    </lineage>
</organism>
<evidence type="ECO:0000313" key="2">
    <source>
        <dbReference type="EMBL" id="PJZ69157.1"/>
    </source>
</evidence>
<keyword evidence="4" id="KW-1185">Reference proteome</keyword>
<evidence type="ECO:0000313" key="5">
    <source>
        <dbReference type="Proteomes" id="UP000231990"/>
    </source>
</evidence>
<dbReference type="Proteomes" id="UP000231962">
    <property type="component" value="Unassembled WGS sequence"/>
</dbReference>
<dbReference type="Proteomes" id="UP000231990">
    <property type="component" value="Unassembled WGS sequence"/>
</dbReference>
<protein>
    <recommendedName>
        <fullName evidence="6">Lipoprotein</fullName>
    </recommendedName>
</protein>
<sequence>MGKKALLLILLAFTSQCTYLFDKKEPEDFTNTQVALAVGTALVGTPCPGQAAIRILNTEQEGVRFTLHASTDASCATALKPNYLLKTNELSEYECFPAAAPEDVVNPSTDITNYKFHDDIDATCSVPFPFFAGQKYTITFDGVRYTYRIDE</sequence>
<evidence type="ECO:0000313" key="3">
    <source>
        <dbReference type="EMBL" id="PJZ73099.1"/>
    </source>
</evidence>
<feature type="chain" id="PRO_5014709151" description="Lipoprotein" evidence="1">
    <location>
        <begin position="21"/>
        <end position="151"/>
    </location>
</feature>
<proteinExistence type="predicted"/>
<keyword evidence="1" id="KW-0732">Signal</keyword>
<dbReference type="RefSeq" id="WP_100714445.1">
    <property type="nucleotide sequence ID" value="NZ_NPDY01000012.1"/>
</dbReference>
<gene>
    <name evidence="2" type="ORF">CH360_12830</name>
    <name evidence="3" type="ORF">CH373_11435</name>
</gene>
<feature type="signal peptide" evidence="1">
    <location>
        <begin position="1"/>
        <end position="20"/>
    </location>
</feature>
<dbReference type="EMBL" id="NPDY01000012">
    <property type="protein sequence ID" value="PJZ69157.1"/>
    <property type="molecule type" value="Genomic_DNA"/>
</dbReference>
<name>A0A2M9ZM61_9LEPT</name>
<dbReference type="AlphaFoldDB" id="A0A2M9ZM61"/>
<reference evidence="4 5" key="1">
    <citation type="submission" date="2017-07" db="EMBL/GenBank/DDBJ databases">
        <title>Leptospira spp. isolated from tropical soils.</title>
        <authorList>
            <person name="Thibeaux R."/>
            <person name="Iraola G."/>
            <person name="Ferres I."/>
            <person name="Bierque E."/>
            <person name="Girault D."/>
            <person name="Soupe-Gilbert M.-E."/>
            <person name="Picardeau M."/>
            <person name="Goarant C."/>
        </authorList>
    </citation>
    <scope>NUCLEOTIDE SEQUENCE [LARGE SCALE GENOMIC DNA]</scope>
    <source>
        <strain evidence="3 5">FH1-B-B1</strain>
        <strain evidence="2 4">FH1-B-C1</strain>
    </source>
</reference>
<evidence type="ECO:0008006" key="6">
    <source>
        <dbReference type="Google" id="ProtNLM"/>
    </source>
</evidence>